<feature type="region of interest" description="Disordered" evidence="2">
    <location>
        <begin position="616"/>
        <end position="700"/>
    </location>
</feature>
<gene>
    <name evidence="4" type="ORF">ACAOBT_LOCUS28527</name>
</gene>
<evidence type="ECO:0000313" key="5">
    <source>
        <dbReference type="Proteomes" id="UP001152888"/>
    </source>
</evidence>
<keyword evidence="3" id="KW-0732">Signal</keyword>
<feature type="compositionally biased region" description="Basic and acidic residues" evidence="2">
    <location>
        <begin position="748"/>
        <end position="758"/>
    </location>
</feature>
<feature type="compositionally biased region" description="Polar residues" evidence="2">
    <location>
        <begin position="781"/>
        <end position="804"/>
    </location>
</feature>
<feature type="compositionally biased region" description="Basic and acidic residues" evidence="2">
    <location>
        <begin position="970"/>
        <end position="983"/>
    </location>
</feature>
<feature type="compositionally biased region" description="Polar residues" evidence="2">
    <location>
        <begin position="891"/>
        <end position="907"/>
    </location>
</feature>
<accession>A0A9P0M435</accession>
<feature type="signal peptide" evidence="3">
    <location>
        <begin position="1"/>
        <end position="19"/>
    </location>
</feature>
<feature type="compositionally biased region" description="Polar residues" evidence="2">
    <location>
        <begin position="616"/>
        <end position="628"/>
    </location>
</feature>
<organism evidence="4 5">
    <name type="scientific">Acanthoscelides obtectus</name>
    <name type="common">Bean weevil</name>
    <name type="synonym">Bruchus obtectus</name>
    <dbReference type="NCBI Taxonomy" id="200917"/>
    <lineage>
        <taxon>Eukaryota</taxon>
        <taxon>Metazoa</taxon>
        <taxon>Ecdysozoa</taxon>
        <taxon>Arthropoda</taxon>
        <taxon>Hexapoda</taxon>
        <taxon>Insecta</taxon>
        <taxon>Pterygota</taxon>
        <taxon>Neoptera</taxon>
        <taxon>Endopterygota</taxon>
        <taxon>Coleoptera</taxon>
        <taxon>Polyphaga</taxon>
        <taxon>Cucujiformia</taxon>
        <taxon>Chrysomeloidea</taxon>
        <taxon>Chrysomelidae</taxon>
        <taxon>Bruchinae</taxon>
        <taxon>Bruchini</taxon>
        <taxon>Acanthoscelides</taxon>
    </lineage>
</organism>
<evidence type="ECO:0000313" key="4">
    <source>
        <dbReference type="EMBL" id="CAH2005422.1"/>
    </source>
</evidence>
<proteinExistence type="predicted"/>
<feature type="coiled-coil region" evidence="1">
    <location>
        <begin position="376"/>
        <end position="403"/>
    </location>
</feature>
<evidence type="ECO:0000256" key="3">
    <source>
        <dbReference type="SAM" id="SignalP"/>
    </source>
</evidence>
<feature type="compositionally biased region" description="Polar residues" evidence="2">
    <location>
        <begin position="817"/>
        <end position="826"/>
    </location>
</feature>
<sequence>MMRLAGLLLAFFATVQSKAADISSQGFRVGHEGLPQPNPQNLHQFNSFTNQDKLEQICQIIMAQGELINFFGRKLDAFDMKLNVFESSVLKQLNMMHEQLVGQKNIPNVEALERNLAAKYQHSLDKIQGTTDTIQKHLEKLEQQMEKRDSNLEAELSYAVGSLEMVKAKQKILETKIGNNTSSLNAGLNMTKHIQKLVSHYHTDEKKHMNRLHDNIINSLVYLDNKTTEHFLISDANNQVLSQLKKELKEDFNSYANKVADMTTDQGTSSKNLQVSLNNIKSQISTLQTGYRGVVRKNGTDGPSDSIVYVDGDIKRALATGFEKVLANQQEFIKGCYKVQMQEPQIESEISDMLERMLDMLEKRFAVNDRDANTFKHFLKNNHEQAQRNMLQLNDNIASVYKQSSAHFREIEGMIAHAQERMKALYAYVKNALPEKGKRDIVGEVQESLNALQAYLKRVLPEDEREKFKDILDKLQKIEEYMTNLKGCPNNIKPELENIQNSLSHLTRAVKPIACAKNHDVDTKNAVQNVFGKSPSSANSGSTDSTDLGWDPALINIRGDLGKNRNLLANNETETVTESTSSSLPTYDELKTTVLEIASQSESTIQRNDELVTITTESSSRFSTTNESGPIVGDLKSPPKAGSNDESPPSVGGDVSSPKNESNDETRTTVSDVISSPKVETNNEPAVTESSQTDQVEDGQVTTVSGVLTSIKVEAHDEPVSTVGDDVTSRKVESTDEPGTTVSAAISKVEEDDKKSNDEPETTVSEAIVSPKLELNDEPKTTISEASPNVESNNDPETTMSDFGSSVKVEAHDEPESTVSDVTSSPKVADGTPPKLESTDEPEISDNVSSKEVDAANDEPGRTINDNVTSQKVDEANDEPGTTVGYVVSSPKIQSNDELETTLSDNVTSRKMDKANDAPGTTISDTVTISSQNDQVEYEPITTVSDVLSSKKVESHDKLQTAVSDAVSLQDDKAEDVSVKSDTESTELGPRTTKEADQHSEKR</sequence>
<dbReference type="OrthoDB" id="6372889at2759"/>
<feature type="region of interest" description="Disordered" evidence="2">
    <location>
        <begin position="715"/>
        <end position="925"/>
    </location>
</feature>
<feature type="chain" id="PRO_5040468676" evidence="3">
    <location>
        <begin position="20"/>
        <end position="1003"/>
    </location>
</feature>
<keyword evidence="5" id="KW-1185">Reference proteome</keyword>
<keyword evidence="1" id="KW-0175">Coiled coil</keyword>
<protein>
    <submittedName>
        <fullName evidence="4">Uncharacterized protein</fullName>
    </submittedName>
</protein>
<feature type="region of interest" description="Disordered" evidence="2">
    <location>
        <begin position="948"/>
        <end position="1003"/>
    </location>
</feature>
<dbReference type="AlphaFoldDB" id="A0A9P0M435"/>
<dbReference type="EMBL" id="CAKOFQ010007638">
    <property type="protein sequence ID" value="CAH2005422.1"/>
    <property type="molecule type" value="Genomic_DNA"/>
</dbReference>
<feature type="region of interest" description="Disordered" evidence="2">
    <location>
        <begin position="530"/>
        <end position="550"/>
    </location>
</feature>
<evidence type="ECO:0000256" key="2">
    <source>
        <dbReference type="SAM" id="MobiDB-lite"/>
    </source>
</evidence>
<comment type="caution">
    <text evidence="4">The sequence shown here is derived from an EMBL/GenBank/DDBJ whole genome shotgun (WGS) entry which is preliminary data.</text>
</comment>
<name>A0A9P0M435_ACAOB</name>
<feature type="compositionally biased region" description="Basic and acidic residues" evidence="2">
    <location>
        <begin position="992"/>
        <end position="1003"/>
    </location>
</feature>
<feature type="compositionally biased region" description="Basic and acidic residues" evidence="2">
    <location>
        <begin position="949"/>
        <end position="959"/>
    </location>
</feature>
<dbReference type="Proteomes" id="UP001152888">
    <property type="component" value="Unassembled WGS sequence"/>
</dbReference>
<feature type="compositionally biased region" description="Polar residues" evidence="2">
    <location>
        <begin position="534"/>
        <end position="546"/>
    </location>
</feature>
<evidence type="ECO:0000256" key="1">
    <source>
        <dbReference type="SAM" id="Coils"/>
    </source>
</evidence>
<feature type="compositionally biased region" description="Low complexity" evidence="2">
    <location>
        <begin position="647"/>
        <end position="658"/>
    </location>
</feature>
<reference evidence="4" key="1">
    <citation type="submission" date="2022-03" db="EMBL/GenBank/DDBJ databases">
        <authorList>
            <person name="Sayadi A."/>
        </authorList>
    </citation>
    <scope>NUCLEOTIDE SEQUENCE</scope>
</reference>
<feature type="compositionally biased region" description="Polar residues" evidence="2">
    <location>
        <begin position="668"/>
        <end position="700"/>
    </location>
</feature>